<evidence type="ECO:0000256" key="2">
    <source>
        <dbReference type="SAM" id="MobiDB-lite"/>
    </source>
</evidence>
<feature type="compositionally biased region" description="Low complexity" evidence="2">
    <location>
        <begin position="204"/>
        <end position="217"/>
    </location>
</feature>
<accession>A0A6M3ZZ77</accession>
<feature type="compositionally biased region" description="Basic and acidic residues" evidence="2">
    <location>
        <begin position="105"/>
        <end position="127"/>
    </location>
</feature>
<name>A0A6M3ZZ77_9BURK</name>
<dbReference type="Gene3D" id="3.30.420.430">
    <property type="match status" value="1"/>
</dbReference>
<feature type="region of interest" description="Disordered" evidence="2">
    <location>
        <begin position="199"/>
        <end position="226"/>
    </location>
</feature>
<feature type="region of interest" description="Disordered" evidence="2">
    <location>
        <begin position="1722"/>
        <end position="1746"/>
    </location>
</feature>
<feature type="compositionally biased region" description="Polar residues" evidence="2">
    <location>
        <begin position="1722"/>
        <end position="1733"/>
    </location>
</feature>
<evidence type="ECO:0000313" key="3">
    <source>
        <dbReference type="EMBL" id="QJQ03513.1"/>
    </source>
</evidence>
<sequence>MTITVLNLTEASSLLRTIYKRDIKDVRAIDLDLVLVLENGHKIIISRGAVSAVNTPQVQLEFADGDVALGEVFEKLNHIEVPADAALTVTSKEITRYGIKRVAKGEADKKDKDVEDAPLKLELDAGKPTEALDSAPGKSGASVSEQADAGSAARTPSSFSSPSLADPGATTSNDTGGSISWPVVGGGLALLAAAGGGGGGGGAAAASNPGNNAANTTPPAPPVPPATLSGATALGPLNNATITAYDGQGRIIGKAVPVINGRYSLVLDQPGYKGLLLLVVRDNTPGVADNFADEATMRITDLGNTVLRSVVLADGSNQTINVTALTELATLKAGLAAGQTNLAASQVGATMVAGANAAVSALFKVNITSGEVVPLTTTDAQGAAVLNPEFARSNSTTGRNYGIALKAIANLTQTDPGRYADQGAAIQKLADSLQFSDALLSKLKWSDAITQADLFSERLNARANDTGLSDDQRQRARTLLESLQKLPNGSSVTDYLLENHIGILEPTILIKNTTPGAAPWQPPSSNSAMVLDQAQILDGGLAVKAPPQSKVEVTLIGHDVQGKELSVKLPVSTADNSGFAVLKADQAAIDLFKQMTRERPVSARVTVTDGDNSRVNDNVWKNHVDVRIDINTPPGLADFAVNQIVLVNDSFYGGGDGNDPQRTTPLGNDDQITSDAAVRVVLTRLLKPEEHLQFAVATGVGPDGKPRYGNWIDPAELTVERTESNGQVRYVARNLTNSEGPVWIKARILPTGTPSGEGRGNAREMDTPLRFTLDKTAPGQVQLNMADNRDDGASNQDGISSQTQITLQPLVPFEDGAEVHLRLLNGTGTDAGTLQLVRPNGEREPVVHGNWIRWQKGDQLQLIGETLRGNGKARIQVRQLDQAGNFTDTTQTFIADSTRVIEQTVLLANREKAVEQAKADVIRAQEAYNQAAAEDKAAKQTLLTAAQSTLQQAQAARDQALEQAQAALIKSDGTTRLSDLMERTIDPAFVPAVVRAVAAVADPEKVNEAISLKLLINSTVTAASNALLKASVYGDNDSNPAPTTSDFERMAIFGTDQLSTLTLTNAALKTLPVARTNTIAALRNIVAAAARVAALADGIPGNSAESALPSATDYSTLGVSTPLSAAGARVTGQVIDDKGLNEVATTALLESIAAAAQRVTQHAAGNNLPTPLAPQDFSALGIRGVTTDNVARMAAALREVPASLRDNHTVDGVVDTLAEIRAIVALDLGTLQTLMNFAQHITPIDPDNPSLLAPTLAQYNHPELRAAGAEVSAERLASINDALSKVGVEAVDAWSKIAALVKSYTAILNAADGMSNTVVLPTEADYSRVGVKSLLSKFPTAADAAARQNAATLLSHAIDRSNRDEVDTVAELDSLADIASRIIRIAAGKSDTISADEWKRLHLSRELTADQLRIVLPSIAATADDGSQVNTLALLSARASNALGSAQRISRYADDATQSEPLPGDYQILGVTGVDDALLLGAINSALASAAIGAEQVRLPAQVQSIVNAYRVILAQIGNGNAARPTAAASDYEAIGVTPPQTTASLGLLNSALANGGKRREDIDTVNKLLPLVRASDTVIHIAADNLSDLPAAAADHAQALQSALGQLGVSGLRAHSMAAVLAVLRASRDDGSEVDTLAELQTLADTARNAQTRINAYAEDATQNAPTLADYTGMGVTGADRVGVSALNSVLAGAKIGAAQVTSPELLQGIVDAFERILSEANETPTSGNRPASDQDLVDDATPGNDPLAAHYTTLGLTIWGLTDPAGPSDKTAEHLSLLNDALKRKSRDQVDSLSKLEALGAAVALFLDGRGVSTLDEAGRQKWAEAARLLGVRNLVVSAEGGNLDALVQSIRSKNADQIDTVAELQGLLDRGNDALAAIIAYANDSNANPPPSVADYAATGITAGSGAVTVDMNNHSNINAAVAKLTGPDVETRSKLKTVVQAYNTILSAADGAMGDNSGAALQASHYRAIGVNLDSLAGATPTSPIDADKLALFNSVVGAQTKAGVGTPERLESLAATVSDLIRLARESAADPVSAQQAFTLDLTRLHNLGLGVITDDATRWAFLNAVRLKGNSIDPVTRAPRSEDTAATHDVSGVDSIEELSAIAGSYAKLMAYVRTAAGAAPPLREDYLNIGVALPTVNASQGLQLLNSVIHAQPDVTKINTIAGLNRLALTVEQLMQVTTVAPLPGTTPPHYPAPSSPLSAAELQWLGVNTVNGDNLAFLLNKLQSTADDGSALLSLTALQGLAEAAATARNRIVKLAQDNRGETVTAADLEAIGLSLPVNGSNSNAEYLKLFNEALQSSAIDGNRANTPALLQTIIDAAQHVVDSTFGHVPQASARPTVADLEALGLPQRDVDNADPAAMEMLIDSITARPLVELGRDHAGTALPLPDKLSHLLGLITALRDSASMGVADASLTAAELQELGVNLTAYNDASGAAGHHLPAILAAIAASRSDGSQVSRLASLQSLAERAGIAQDKILKYADESRFPNAPAPTAADYRAIGLAQHDTDANGARAALLSAERVDAINAALHGPGISATQADTPAELKRIVVAYNAILDSANGRAGDTGVALTAEQFRDIGVTIAGVTQPSGGGTAKDAALFSLFTSLIDSVPATEVSSPTKIEALGASVAKLIGLAGQPRNQAVVNAPSSSEFDTFGVRTLSTDERDALVAVLQTKGAADFDTLGELQTLATSVRSAYARVIAFADTNGGSAPILADYQALAITGMSDNDGHREAVNAALTTVAVSGSTVAKLNALQAVADTYRLLLQQADGTADNTNTANLAKLDDFERIGVDMSSLRALDSNAPGATGNAVQLLSSIIDSRRASAVDTPQEIQQLVTLVQKLAQAEQGRNAEQLQAADFTLIGINVEAASLATLRQQLEQLPDNGSSLNTFSQLRTLVLSVTGVPAWNVVAGDDVINLAERTAGVTLSGSAGPNDVLTLFYPDGTVMKNGITVTNAGNNRWVWSYTLTSENWARLNADGADGVEKILQLQARNTSTGVDSIKVLHKVVIDTVAPPANLLIKLEKDNGSSDTDGVTNQGKVNVSNLAPGAQWEYQIDNGLFQTGSGNSFEVTQAGAHTLTVRQYDSAGNRSAAQTLSMTLDTTAPAAPVIALANAGGTVNGLSVTNNDTIRISGLEANATWQWRVNRNDFTDNPDWTIGSGTSFNPAGLSPNQNRNVYVEVRQLDQAGNPGSVSRLSFTLDTTPPAAPRLVLAGARGDAATGLFSNSGNIDVEGLEPLGRWEYSLNGGSSFIAGTGSRLTLPAGDGQKTVIVRQFDLAGNRTDSAPLSFTLDTAKPNAPTARLRTDSGSNGIDGISNDGTIRLEGLEPGATWEYSLDNGSNWSTQGISSDNTLNFTDNGTRRSLLVRQIDRAGNVSDPSGKLEFTVDTTPPHTPLLALANNSSGDEVLRITNNGTINVRDLDADSTWQYSTDGGATWSNGSGNSFTVSGDGDKQLRVRQTDAAGNTTTSAVLTMKLDTTPPTKPGQAALANDNGASRTDLRTNDGRLLPPPASEADLRFEYSVNNGAWTSFSEPVKGFKDGDSDGDKNVRVRSRDRAGNVSEASDVFRFTLDTQAPAKPAPAGLGTDTGDLRTDGITNNGQLVPSAPPGELDVSYEYSVDNGAWTDLIIPIKGEKDGGIDGVKNVRLRTKDVAGNVSEASDVFTFTLDTKAPAKPSLTLLKPAGNNGTTNDGTVRIGNLEAGARWEYSLDNGANWTRATGDSFKVNGSIDGGGNTDGAKSVKIRQIDKAGNATESDVLQFNLVTRIEAPSVTVVSPLKTLADGTVVVDAATGPNKTVTLELSGRRGSVAVLTRDDGTEIERKSFDSAGKASFNLNRNLTVSGLKTVAGSNTTANAVYTLLSSDDVLALRNSGGVPFSAAYLATGTITIDLGKPVYSTGNGAGDWFVWSAIGGGYVISRKNDSSEWFREAPSSQPAQTPEAVSAWLAVNRGASLVADELLRNNGASSHQSRLNGVNLVNANGTRDAAWGYKVKQIDAQGRSSDEANLKLQMVTHLPPQLDLDAFTDGVQASRSITVTNAEVATPTGVALMPQLAPPKANDIRMIELVSDNAGAHNTDALILDRVVGINNNLAKVDGRVVGGVSGVSYQITTVANKSTVTLSKTDGGAFTADELSRVLQSLRLQNGSFDNGVKTRNIDIRLIDGSGHRSVDLNRVTLQTDGTGLQVDLDAVRSGVQTCQTKYTGALTQLAGAGVSFVDNIVAPSSSGVRDILVKFNGIDSSTDRVQFSTDGRQDPDRVSAVFRGSIGGVGGLLWFPSTVSPEFTVIRKQNGNLTGAEIKAIVEGIKLISSSEANVERSMDIALLDANARGITSRATLAVDTLRPVLNMEANSPLIQPRISQSYSSTDATGGVKLISGEMAAPVAKDIALVRLTLPSGNEAGNDNLILGNARFAVRNDFDFRGTVGGVTDVELHYVAADRKATLSRISGTPLDGLQVKAILEAIKYSFGSATGARNIVVEVVDQANNVGQGEVVLSVDNTVPAQLSTALVAGSQKAFGLVKMKDIFGDVGIPGTHAHNLTKEEGVATPLPTGFTSAASFLAALRGISAEWGGATLVGSADRSDPNQKSYNLFNQSLAPGQELAVMQQGADSSVLGTWLNFTLKRQTGKAADDLFINHRGSFFVGDQKDLYQATPSPDKSRTGIDLANIGLLYQIDTNRPNKTPTIQVGYDGSRAAVGDVVALFEGSTMLARKVLTSDDVGSGNKTVSLTVAQSLAPGEHDIVTRYTDTAGNIVNGAAQHVSVPAGSDVVTLSNLAVRQGEQSPASAQALNTSETGYAMVSEVLTSQASGHAASGPIFSGRVGGGSATDRYLVTIEMGGKVVAFDEVAAGDFSISIPAGALPAGLYRDVNITASLSSGSALGQSTTVQGLKLGWYWAQQSAGDIVGGAGNDDILLGAMRFSTATLVQTDAGDDRIIVGSFGRSANLAATVTDFTLGADKVQVFNQNLTAANLSSFVTASAGVNPNDTRLIIDLDGAGSGTLTYTLMLQNVVYNSINTATIFGV</sequence>
<dbReference type="EMBL" id="CP008956">
    <property type="protein sequence ID" value="QJQ03513.1"/>
    <property type="molecule type" value="Genomic_DNA"/>
</dbReference>
<keyword evidence="1" id="KW-0175">Coiled coil</keyword>
<dbReference type="InterPro" id="IPR013783">
    <property type="entry name" value="Ig-like_fold"/>
</dbReference>
<feature type="compositionally biased region" description="Polar residues" evidence="2">
    <location>
        <begin position="154"/>
        <end position="178"/>
    </location>
</feature>
<reference evidence="3 4" key="1">
    <citation type="journal article" date="2012" name="J. Bacteriol.">
        <title>Genome sequence of the pathogenic Herbaspirillum seropedicae strain Os34, isolated from rice roots.</title>
        <authorList>
            <person name="Ye W."/>
            <person name="Ye S."/>
            <person name="Liu J."/>
            <person name="Chang S."/>
            <person name="Chen M."/>
            <person name="Zhu B."/>
            <person name="Guo L."/>
            <person name="An Q."/>
        </authorList>
    </citation>
    <scope>NUCLEOTIDE SEQUENCE [LARGE SCALE GENOMIC DNA]</scope>
    <source>
        <strain evidence="3 4">Os34</strain>
    </source>
</reference>
<gene>
    <name evidence="3" type="ORF">C798_25730</name>
</gene>
<evidence type="ECO:0000256" key="1">
    <source>
        <dbReference type="SAM" id="Coils"/>
    </source>
</evidence>
<proteinExistence type="predicted"/>
<feature type="region of interest" description="Disordered" evidence="2">
    <location>
        <begin position="105"/>
        <end position="178"/>
    </location>
</feature>
<protein>
    <submittedName>
        <fullName evidence="3">Adhesin</fullName>
    </submittedName>
</protein>
<feature type="coiled-coil region" evidence="1">
    <location>
        <begin position="907"/>
        <end position="970"/>
    </location>
</feature>
<dbReference type="Gene3D" id="2.60.40.10">
    <property type="entry name" value="Immunoglobulins"/>
    <property type="match status" value="3"/>
</dbReference>
<organism evidence="3 4">
    <name type="scientific">Herbaspirillum rubrisubalbicans Os34</name>
    <dbReference type="NCBI Taxonomy" id="1235827"/>
    <lineage>
        <taxon>Bacteria</taxon>
        <taxon>Pseudomonadati</taxon>
        <taxon>Pseudomonadota</taxon>
        <taxon>Betaproteobacteria</taxon>
        <taxon>Burkholderiales</taxon>
        <taxon>Oxalobacteraceae</taxon>
        <taxon>Herbaspirillum</taxon>
    </lineage>
</organism>
<dbReference type="RefSeq" id="WP_017455007.1">
    <property type="nucleotide sequence ID" value="NZ_CP008956.1"/>
</dbReference>
<feature type="region of interest" description="Disordered" evidence="2">
    <location>
        <begin position="3482"/>
        <end position="3518"/>
    </location>
</feature>
<evidence type="ECO:0000313" key="4">
    <source>
        <dbReference type="Proteomes" id="UP000501648"/>
    </source>
</evidence>
<dbReference type="Proteomes" id="UP000501648">
    <property type="component" value="Chromosome"/>
</dbReference>
<dbReference type="Gene3D" id="2.60.40.1800">
    <property type="match status" value="1"/>
</dbReference>